<evidence type="ECO:0000256" key="5">
    <source>
        <dbReference type="ARBA" id="ARBA00023211"/>
    </source>
</evidence>
<dbReference type="InterPro" id="IPR004843">
    <property type="entry name" value="Calcineurin-like_PHP"/>
</dbReference>
<keyword evidence="8" id="KW-1185">Reference proteome</keyword>
<accession>A0ABN7K2G3</accession>
<dbReference type="Proteomes" id="UP000789359">
    <property type="component" value="Unassembled WGS sequence"/>
</dbReference>
<keyword evidence="1" id="KW-1003">Cell membrane</keyword>
<dbReference type="RefSeq" id="WP_230055864.1">
    <property type="nucleotide sequence ID" value="NZ_CAJHOE010000001.1"/>
</dbReference>
<dbReference type="InterPro" id="IPR043461">
    <property type="entry name" value="LpxH-like"/>
</dbReference>
<name>A0ABN7K2G3_9BACT</name>
<feature type="domain" description="Calcineurin-like phosphoesterase" evidence="6">
    <location>
        <begin position="15"/>
        <end position="204"/>
    </location>
</feature>
<evidence type="ECO:0000256" key="2">
    <source>
        <dbReference type="ARBA" id="ARBA00022519"/>
    </source>
</evidence>
<protein>
    <submittedName>
        <fullName evidence="7">UDP-2,3-diacylglucosamine hydrolase</fullName>
        <ecNumber evidence="7">3.6.1.54</ecNumber>
    </submittedName>
</protein>
<keyword evidence="5" id="KW-0464">Manganese</keyword>
<evidence type="ECO:0000256" key="1">
    <source>
        <dbReference type="ARBA" id="ARBA00022475"/>
    </source>
</evidence>
<proteinExistence type="predicted"/>
<dbReference type="InterPro" id="IPR029052">
    <property type="entry name" value="Metallo-depent_PP-like"/>
</dbReference>
<comment type="caution">
    <text evidence="7">The sequence shown here is derived from an EMBL/GenBank/DDBJ whole genome shotgun (WGS) entry which is preliminary data.</text>
</comment>
<dbReference type="EMBL" id="CAJHOE010000001">
    <property type="protein sequence ID" value="CAD7286215.1"/>
    <property type="molecule type" value="Genomic_DNA"/>
</dbReference>
<keyword evidence="7" id="KW-0378">Hydrolase</keyword>
<dbReference type="Pfam" id="PF00149">
    <property type="entry name" value="Metallophos"/>
    <property type="match status" value="1"/>
</dbReference>
<evidence type="ECO:0000259" key="6">
    <source>
        <dbReference type="Pfam" id="PF00149"/>
    </source>
</evidence>
<organism evidence="7 8">
    <name type="scientific">Campylobacter suis</name>
    <dbReference type="NCBI Taxonomy" id="2790657"/>
    <lineage>
        <taxon>Bacteria</taxon>
        <taxon>Pseudomonadati</taxon>
        <taxon>Campylobacterota</taxon>
        <taxon>Epsilonproteobacteria</taxon>
        <taxon>Campylobacterales</taxon>
        <taxon>Campylobacteraceae</taxon>
        <taxon>Campylobacter</taxon>
    </lineage>
</organism>
<keyword evidence="2" id="KW-0997">Cell inner membrane</keyword>
<keyword evidence="3" id="KW-0479">Metal-binding</keyword>
<dbReference type="CDD" id="cd07398">
    <property type="entry name" value="MPP_YbbF-LpxH"/>
    <property type="match status" value="1"/>
</dbReference>
<evidence type="ECO:0000313" key="7">
    <source>
        <dbReference type="EMBL" id="CAD7286215.1"/>
    </source>
</evidence>
<dbReference type="PANTHER" id="PTHR34990:SF2">
    <property type="entry name" value="BLL8164 PROTEIN"/>
    <property type="match status" value="1"/>
</dbReference>
<evidence type="ECO:0000256" key="3">
    <source>
        <dbReference type="ARBA" id="ARBA00022723"/>
    </source>
</evidence>
<reference evidence="7 8" key="1">
    <citation type="submission" date="2020-11" db="EMBL/GenBank/DDBJ databases">
        <authorList>
            <person name="Peeters C."/>
        </authorList>
    </citation>
    <scope>NUCLEOTIDE SEQUENCE [LARGE SCALE GENOMIC DNA]</scope>
    <source>
        <strain evidence="7 8">LMG 8286</strain>
    </source>
</reference>
<keyword evidence="4" id="KW-0472">Membrane</keyword>
<gene>
    <name evidence="7" type="primary">lpxH</name>
    <name evidence="7" type="ORF">LMG8286_00046</name>
</gene>
<evidence type="ECO:0000256" key="4">
    <source>
        <dbReference type="ARBA" id="ARBA00023136"/>
    </source>
</evidence>
<dbReference type="SUPFAM" id="SSF56300">
    <property type="entry name" value="Metallo-dependent phosphatases"/>
    <property type="match status" value="1"/>
</dbReference>
<dbReference type="PANTHER" id="PTHR34990">
    <property type="entry name" value="UDP-2,3-DIACYLGLUCOSAMINE HYDROLASE-RELATED"/>
    <property type="match status" value="1"/>
</dbReference>
<dbReference type="GO" id="GO:0016787">
    <property type="term" value="F:hydrolase activity"/>
    <property type="evidence" value="ECO:0007669"/>
    <property type="project" value="UniProtKB-KW"/>
</dbReference>
<dbReference type="Gene3D" id="3.60.21.10">
    <property type="match status" value="1"/>
</dbReference>
<dbReference type="EC" id="3.6.1.54" evidence="7"/>
<sequence>MQNFTQMPVIQDGAIFISDAHENANRDGFLRFLQAFDSGEIYSKQLFLIGDMFDFLTAHSVGTCQFYEKHIELIDKISQKTELFYIEGNHDFVIGKLFKNAKIYPIQAQPVKFLTSNGKSVEIAHGDNFLPFVSKYALLFLRLEWFLRFMNFIDILLNFKISNAILQKLTLKKLDYKIPNFKAFITPKIRYYNADIVIEGHYHQGQIFNIDEKIYVNLPVFACEQSYFVVKYQNQSIKFERKNLKGH</sequence>
<evidence type="ECO:0000313" key="8">
    <source>
        <dbReference type="Proteomes" id="UP000789359"/>
    </source>
</evidence>